<dbReference type="Proteomes" id="UP001652583">
    <property type="component" value="Chromosome D2"/>
</dbReference>
<dbReference type="RefSeq" id="XP_053062948.1">
    <property type="nucleotide sequence ID" value="XM_053206973.1"/>
</dbReference>
<protein>
    <submittedName>
        <fullName evidence="3">Zinc finger protein 37A-like isoform X5</fullName>
    </submittedName>
</protein>
<dbReference type="InterPro" id="IPR036051">
    <property type="entry name" value="KRAB_dom_sf"/>
</dbReference>
<proteinExistence type="predicted"/>
<accession>A0ABM3NU47</accession>
<dbReference type="PROSITE" id="PS50805">
    <property type="entry name" value="KRAB"/>
    <property type="match status" value="1"/>
</dbReference>
<evidence type="ECO:0000259" key="1">
    <source>
        <dbReference type="PROSITE" id="PS50805"/>
    </source>
</evidence>
<dbReference type="GeneID" id="106980956"/>
<keyword evidence="2" id="KW-1185">Reference proteome</keyword>
<feature type="domain" description="KRAB" evidence="1">
    <location>
        <begin position="8"/>
        <end position="79"/>
    </location>
</feature>
<name>A0ABM3NU47_ACIJB</name>
<dbReference type="Pfam" id="PF01352">
    <property type="entry name" value="KRAB"/>
    <property type="match status" value="1"/>
</dbReference>
<dbReference type="SMART" id="SM00349">
    <property type="entry name" value="KRAB"/>
    <property type="match status" value="1"/>
</dbReference>
<evidence type="ECO:0000313" key="2">
    <source>
        <dbReference type="Proteomes" id="UP001652583"/>
    </source>
</evidence>
<evidence type="ECO:0000313" key="3">
    <source>
        <dbReference type="RefSeq" id="XP_053062948.1"/>
    </source>
</evidence>
<dbReference type="SUPFAM" id="SSF109640">
    <property type="entry name" value="KRAB domain (Kruppel-associated box)"/>
    <property type="match status" value="1"/>
</dbReference>
<sequence length="157" mass="18578">MDKSQGSLSFGDVTVDFSWEEWQCLNPAQRTLYRDVMLENYHNFVSLGFLINKPEVIFRLEEGEEPWIVKEEFLYQNYPGKPTRHQNDKIIKANITTVNNVCPTTRRIDLSSLWLLPRKYDLSLVMKHRIDPDWWHPGPGRKKMLGQLLRFEGGLWI</sequence>
<dbReference type="CDD" id="cd07765">
    <property type="entry name" value="KRAB_A-box"/>
    <property type="match status" value="1"/>
</dbReference>
<gene>
    <name evidence="3" type="primary">LOC106980956</name>
</gene>
<organism evidence="2 3">
    <name type="scientific">Acinonyx jubatus</name>
    <name type="common">Cheetah</name>
    <dbReference type="NCBI Taxonomy" id="32536"/>
    <lineage>
        <taxon>Eukaryota</taxon>
        <taxon>Metazoa</taxon>
        <taxon>Chordata</taxon>
        <taxon>Craniata</taxon>
        <taxon>Vertebrata</taxon>
        <taxon>Euteleostomi</taxon>
        <taxon>Mammalia</taxon>
        <taxon>Eutheria</taxon>
        <taxon>Laurasiatheria</taxon>
        <taxon>Carnivora</taxon>
        <taxon>Feliformia</taxon>
        <taxon>Felidae</taxon>
        <taxon>Felinae</taxon>
        <taxon>Acinonyx</taxon>
    </lineage>
</organism>
<dbReference type="Gene3D" id="6.10.140.140">
    <property type="match status" value="1"/>
</dbReference>
<reference evidence="3" key="1">
    <citation type="submission" date="2025-08" db="UniProtKB">
        <authorList>
            <consortium name="RefSeq"/>
        </authorList>
    </citation>
    <scope>IDENTIFICATION</scope>
    <source>
        <tissue evidence="3">Blood</tissue>
    </source>
</reference>
<dbReference type="InterPro" id="IPR050169">
    <property type="entry name" value="Krueppel_C2H2_ZnF"/>
</dbReference>
<dbReference type="InterPro" id="IPR001909">
    <property type="entry name" value="KRAB"/>
</dbReference>
<dbReference type="PANTHER" id="PTHR23232:SF131">
    <property type="entry name" value="KRAB DOMAIN-CONTAINING PROTEIN"/>
    <property type="match status" value="1"/>
</dbReference>
<dbReference type="PANTHER" id="PTHR23232">
    <property type="entry name" value="KRAB DOMAIN C2H2 ZINC FINGER"/>
    <property type="match status" value="1"/>
</dbReference>